<accession>A0A316EIH9</accession>
<evidence type="ECO:0000259" key="7">
    <source>
        <dbReference type="Pfam" id="PF04138"/>
    </source>
</evidence>
<dbReference type="AlphaFoldDB" id="A0A316EIH9"/>
<evidence type="ECO:0000313" key="8">
    <source>
        <dbReference type="EMBL" id="PWK29679.1"/>
    </source>
</evidence>
<feature type="transmembrane region" description="Helical" evidence="6">
    <location>
        <begin position="21"/>
        <end position="42"/>
    </location>
</feature>
<evidence type="ECO:0000256" key="3">
    <source>
        <dbReference type="ARBA" id="ARBA00022692"/>
    </source>
</evidence>
<keyword evidence="9" id="KW-1185">Reference proteome</keyword>
<evidence type="ECO:0000256" key="5">
    <source>
        <dbReference type="ARBA" id="ARBA00023136"/>
    </source>
</evidence>
<feature type="transmembrane region" description="Helical" evidence="6">
    <location>
        <begin position="54"/>
        <end position="73"/>
    </location>
</feature>
<feature type="transmembrane region" description="Helical" evidence="6">
    <location>
        <begin position="85"/>
        <end position="105"/>
    </location>
</feature>
<dbReference type="InterPro" id="IPR051401">
    <property type="entry name" value="GtrA_CellWall_Glycosyl"/>
</dbReference>
<reference evidence="8 9" key="1">
    <citation type="submission" date="2018-05" db="EMBL/GenBank/DDBJ databases">
        <title>Genomic Encyclopedia of Archaeal and Bacterial Type Strains, Phase II (KMG-II): from individual species to whole genera.</title>
        <authorList>
            <person name="Goeker M."/>
        </authorList>
    </citation>
    <scope>NUCLEOTIDE SEQUENCE [LARGE SCALE GENOMIC DNA]</scope>
    <source>
        <strain evidence="8 9">DSM 45184</strain>
    </source>
</reference>
<evidence type="ECO:0000256" key="2">
    <source>
        <dbReference type="ARBA" id="ARBA00009399"/>
    </source>
</evidence>
<dbReference type="GO" id="GO:0005886">
    <property type="term" value="C:plasma membrane"/>
    <property type="evidence" value="ECO:0007669"/>
    <property type="project" value="TreeGrafter"/>
</dbReference>
<name>A0A316EIH9_9ACTN</name>
<feature type="transmembrane region" description="Helical" evidence="6">
    <location>
        <begin position="111"/>
        <end position="131"/>
    </location>
</feature>
<dbReference type="InterPro" id="IPR007267">
    <property type="entry name" value="GtrA_DPMS_TM"/>
</dbReference>
<evidence type="ECO:0000256" key="4">
    <source>
        <dbReference type="ARBA" id="ARBA00022989"/>
    </source>
</evidence>
<keyword evidence="3 6" id="KW-0812">Transmembrane</keyword>
<dbReference type="RefSeq" id="WP_109602918.1">
    <property type="nucleotide sequence ID" value="NZ_BONA01000107.1"/>
</dbReference>
<evidence type="ECO:0000313" key="9">
    <source>
        <dbReference type="Proteomes" id="UP000245697"/>
    </source>
</evidence>
<dbReference type="Pfam" id="PF04138">
    <property type="entry name" value="GtrA_DPMS_TM"/>
    <property type="match status" value="1"/>
</dbReference>
<keyword evidence="4 6" id="KW-1133">Transmembrane helix</keyword>
<dbReference type="PANTHER" id="PTHR38459:SF1">
    <property type="entry name" value="PROPHAGE BACTOPRENOL-LINKED GLUCOSE TRANSLOCASE HOMOLOG"/>
    <property type="match status" value="1"/>
</dbReference>
<organism evidence="8 9">
    <name type="scientific">Actinoplanes xinjiangensis</name>
    <dbReference type="NCBI Taxonomy" id="512350"/>
    <lineage>
        <taxon>Bacteria</taxon>
        <taxon>Bacillati</taxon>
        <taxon>Actinomycetota</taxon>
        <taxon>Actinomycetes</taxon>
        <taxon>Micromonosporales</taxon>
        <taxon>Micromonosporaceae</taxon>
        <taxon>Actinoplanes</taxon>
    </lineage>
</organism>
<dbReference type="Proteomes" id="UP000245697">
    <property type="component" value="Unassembled WGS sequence"/>
</dbReference>
<dbReference type="GO" id="GO:0000271">
    <property type="term" value="P:polysaccharide biosynthetic process"/>
    <property type="evidence" value="ECO:0007669"/>
    <property type="project" value="InterPro"/>
</dbReference>
<evidence type="ECO:0000256" key="6">
    <source>
        <dbReference type="SAM" id="Phobius"/>
    </source>
</evidence>
<protein>
    <submittedName>
        <fullName evidence="8">Putative flippase GtrA</fullName>
    </submittedName>
</protein>
<dbReference type="EMBL" id="QGGR01000044">
    <property type="protein sequence ID" value="PWK29679.1"/>
    <property type="molecule type" value="Genomic_DNA"/>
</dbReference>
<dbReference type="PANTHER" id="PTHR38459">
    <property type="entry name" value="PROPHAGE BACTOPRENOL-LINKED GLUCOSE TRANSLOCASE HOMOLOG"/>
    <property type="match status" value="1"/>
</dbReference>
<comment type="caution">
    <text evidence="8">The sequence shown here is derived from an EMBL/GenBank/DDBJ whole genome shotgun (WGS) entry which is preliminary data.</text>
</comment>
<comment type="subcellular location">
    <subcellularLocation>
        <location evidence="1">Membrane</location>
        <topology evidence="1">Multi-pass membrane protein</topology>
    </subcellularLocation>
</comment>
<keyword evidence="5 6" id="KW-0472">Membrane</keyword>
<evidence type="ECO:0000256" key="1">
    <source>
        <dbReference type="ARBA" id="ARBA00004141"/>
    </source>
</evidence>
<comment type="similarity">
    <text evidence="2">Belongs to the GtrA family.</text>
</comment>
<gene>
    <name evidence="8" type="ORF">BC793_14429</name>
</gene>
<proteinExistence type="inferred from homology"/>
<sequence length="138" mass="14961">MTADARVDRPGRSVLRVFRGSGFRFLIVGGASVVVDAGLLYVLHGLLGLRLEPATALAFLAGFVVNFALNRQWAFASTGRLRRQLAAHVVLVAANLLVTVLLVRALTLLGVMYLVAKVLITAVLATVNYVVSRRWIFT</sequence>
<feature type="domain" description="GtrA/DPMS transmembrane" evidence="7">
    <location>
        <begin position="24"/>
        <end position="137"/>
    </location>
</feature>